<proteinExistence type="predicted"/>
<evidence type="ECO:0000313" key="2">
    <source>
        <dbReference type="EMBL" id="ODR97648.1"/>
    </source>
</evidence>
<organism evidence="2 3">
    <name type="scientific">Methyloceanibacter superfactus</name>
    <dbReference type="NCBI Taxonomy" id="1774969"/>
    <lineage>
        <taxon>Bacteria</taxon>
        <taxon>Pseudomonadati</taxon>
        <taxon>Pseudomonadota</taxon>
        <taxon>Alphaproteobacteria</taxon>
        <taxon>Hyphomicrobiales</taxon>
        <taxon>Hyphomicrobiaceae</taxon>
        <taxon>Methyloceanibacter</taxon>
    </lineage>
</organism>
<dbReference type="STRING" id="1774969.AUC69_11095"/>
<comment type="caution">
    <text evidence="2">The sequence shown here is derived from an EMBL/GenBank/DDBJ whole genome shotgun (WGS) entry which is preliminary data.</text>
</comment>
<feature type="signal peptide" evidence="1">
    <location>
        <begin position="1"/>
        <end position="20"/>
    </location>
</feature>
<dbReference type="EMBL" id="LPWF01000025">
    <property type="protein sequence ID" value="ODR97648.1"/>
    <property type="molecule type" value="Genomic_DNA"/>
</dbReference>
<keyword evidence="1" id="KW-0732">Signal</keyword>
<dbReference type="AlphaFoldDB" id="A0A1E3VVU1"/>
<protein>
    <submittedName>
        <fullName evidence="2">Uncharacterized protein</fullName>
    </submittedName>
</protein>
<evidence type="ECO:0000313" key="3">
    <source>
        <dbReference type="Proteomes" id="UP000094472"/>
    </source>
</evidence>
<sequence>MILTALAVCLLAVGSSAGLAAEKKSIQRDLNKTYEELTPSEHIAVRAAAKAAYKGKKLKVLNVCADPGNMPLSSIQREGFQNKLAELLAKATAPASTSIGSPLSSAA</sequence>
<keyword evidence="3" id="KW-1185">Reference proteome</keyword>
<reference evidence="2 3" key="1">
    <citation type="journal article" date="2016" name="Environ. Microbiol.">
        <title>New Methyloceanibacter diversity from North Sea sediments includes methanotroph containing solely the soluble methane monooxygenase.</title>
        <authorList>
            <person name="Vekeman B."/>
            <person name="Kerckhof F.M."/>
            <person name="Cremers G."/>
            <person name="de Vos P."/>
            <person name="Vandamme P."/>
            <person name="Boon N."/>
            <person name="Op den Camp H.J."/>
            <person name="Heylen K."/>
        </authorList>
    </citation>
    <scope>NUCLEOTIDE SEQUENCE [LARGE SCALE GENOMIC DNA]</scope>
    <source>
        <strain evidence="2 3">R-67175</strain>
    </source>
</reference>
<name>A0A1E3VVU1_9HYPH</name>
<accession>A0A1E3VVU1</accession>
<feature type="chain" id="PRO_5009138632" evidence="1">
    <location>
        <begin position="21"/>
        <end position="107"/>
    </location>
</feature>
<gene>
    <name evidence="2" type="ORF">AUC69_11095</name>
</gene>
<dbReference type="Proteomes" id="UP000094472">
    <property type="component" value="Unassembled WGS sequence"/>
</dbReference>
<evidence type="ECO:0000256" key="1">
    <source>
        <dbReference type="SAM" id="SignalP"/>
    </source>
</evidence>